<dbReference type="RefSeq" id="WP_203798527.1">
    <property type="nucleotide sequence ID" value="NZ_BAAAQE010000018.1"/>
</dbReference>
<comment type="caution">
    <text evidence="1">The sequence shown here is derived from an EMBL/GenBank/DDBJ whole genome shotgun (WGS) entry which is preliminary data.</text>
</comment>
<keyword evidence="2" id="KW-1185">Reference proteome</keyword>
<evidence type="ECO:0000313" key="2">
    <source>
        <dbReference type="Proteomes" id="UP000612282"/>
    </source>
</evidence>
<proteinExistence type="predicted"/>
<dbReference type="EMBL" id="BOMG01000061">
    <property type="protein sequence ID" value="GID56655.1"/>
    <property type="molecule type" value="Genomic_DNA"/>
</dbReference>
<name>A0ABQ3XE24_9ACTN</name>
<gene>
    <name evidence="1" type="ORF">Aco03nite_050590</name>
</gene>
<reference evidence="1 2" key="1">
    <citation type="submission" date="2021-01" db="EMBL/GenBank/DDBJ databases">
        <title>Whole genome shotgun sequence of Actinoplanes couchii NBRC 106145.</title>
        <authorList>
            <person name="Komaki H."/>
            <person name="Tamura T."/>
        </authorList>
    </citation>
    <scope>NUCLEOTIDE SEQUENCE [LARGE SCALE GENOMIC DNA]</scope>
    <source>
        <strain evidence="1 2">NBRC 106145</strain>
    </source>
</reference>
<accession>A0ABQ3XE24</accession>
<dbReference type="Proteomes" id="UP000612282">
    <property type="component" value="Unassembled WGS sequence"/>
</dbReference>
<organism evidence="1 2">
    <name type="scientific">Actinoplanes couchii</name>
    <dbReference type="NCBI Taxonomy" id="403638"/>
    <lineage>
        <taxon>Bacteria</taxon>
        <taxon>Bacillati</taxon>
        <taxon>Actinomycetota</taxon>
        <taxon>Actinomycetes</taxon>
        <taxon>Micromonosporales</taxon>
        <taxon>Micromonosporaceae</taxon>
        <taxon>Actinoplanes</taxon>
    </lineage>
</organism>
<protein>
    <submittedName>
        <fullName evidence="1">Uncharacterized protein</fullName>
    </submittedName>
</protein>
<evidence type="ECO:0000313" key="1">
    <source>
        <dbReference type="EMBL" id="GID56655.1"/>
    </source>
</evidence>
<sequence>MVDKTVEQVEVVVDEAMLAPLGWAITEVRARLVTEPTSSGKVVQSVSVAGTAVFDPEEWVDRFSQLGDAPHVMVTLQGRDLPGLSLAGLLIRDRIGITTRQSVRFTETSRPWHVGDPVAASVLTVRITGYDLDSTRLVTFGTPAEPHTVLPVTVIDETTRPAMRVSAIAHAEIAGSGLTENLGLSLSGVVELDPADDADVPVFDVEITDETDFLLLKNKVQLFGRVSATHRRDPTFLACFTADVHGFAGTPTRAVVRIRDAAVR</sequence>